<dbReference type="SUPFAM" id="SSF81665">
    <property type="entry name" value="Calcium ATPase, transmembrane domain M"/>
    <property type="match status" value="1"/>
</dbReference>
<dbReference type="InterPro" id="IPR023298">
    <property type="entry name" value="ATPase_P-typ_TM_dom_sf"/>
</dbReference>
<evidence type="ECO:0000256" key="1">
    <source>
        <dbReference type="SAM" id="Phobius"/>
    </source>
</evidence>
<keyword evidence="3" id="KW-1185">Reference proteome</keyword>
<dbReference type="RefSeq" id="WP_021752381.1">
    <property type="nucleotide sequence ID" value="NZ_KI271800.1"/>
</dbReference>
<dbReference type="PATRIC" id="fig|1321820.3.peg.1165"/>
<dbReference type="eggNOG" id="ENOG5030C9T">
    <property type="taxonomic scope" value="Bacteria"/>
</dbReference>
<dbReference type="EMBL" id="AWVP01000074">
    <property type="protein sequence ID" value="ERK57063.1"/>
    <property type="molecule type" value="Genomic_DNA"/>
</dbReference>
<organism evidence="2 3">
    <name type="scientific">Gemella bergeri ATCC 700627</name>
    <dbReference type="NCBI Taxonomy" id="1321820"/>
    <lineage>
        <taxon>Bacteria</taxon>
        <taxon>Bacillati</taxon>
        <taxon>Bacillota</taxon>
        <taxon>Bacilli</taxon>
        <taxon>Bacillales</taxon>
        <taxon>Gemellaceae</taxon>
        <taxon>Gemella</taxon>
    </lineage>
</organism>
<evidence type="ECO:0000313" key="3">
    <source>
        <dbReference type="Proteomes" id="UP000016637"/>
    </source>
</evidence>
<keyword evidence="1" id="KW-0472">Membrane</keyword>
<keyword evidence="1" id="KW-0812">Transmembrane</keyword>
<proteinExistence type="predicted"/>
<evidence type="ECO:0000313" key="2">
    <source>
        <dbReference type="EMBL" id="ERK57063.1"/>
    </source>
</evidence>
<sequence length="466" mass="53776">MFNDIFKVIQIYVKKYFIFILILLAGFVIVSGITTANRMKELKEGIAGYEFEKNIGNNKRVENSKIINEDVQQENSYKLTTEKIKYIENFNGKLSRKELTEMQNRFAVDVYLGRISEHSEKNFYRSGDINVVKQRERYFKYLSQEEKNNLKKYKEFKTKNSDSKGYTVKEIEILKLYPEYFGDNSVKLKMFILENFDKSKTEVKETLHNENTNIMYLILILVTVVIIFGFEYHTNFGKFIASLPFKKEKIYFAKLILAVIIVAIAYVLVGISNVLVVKNSVISELYFITNTFTAHSKIFVLGLGIVILGAISSSFCGSVISIIAMYVPLLTLHIYPIMIFYIIGLVVAGKKLIIENIVISPNSVPIAYYVTYVEWKYILIWLGIMFIISLLMCKVYKKHNIENEGKFFTINIVDKLLYLYGVLGVIAGIYAILGLAFFVNKYIITVISVVLIPIITWKLINIKLRI</sequence>
<feature type="transmembrane region" description="Helical" evidence="1">
    <location>
        <begin position="16"/>
        <end position="36"/>
    </location>
</feature>
<feature type="transmembrane region" description="Helical" evidence="1">
    <location>
        <begin position="214"/>
        <end position="230"/>
    </location>
</feature>
<reference evidence="2 3" key="1">
    <citation type="submission" date="2013-08" db="EMBL/GenBank/DDBJ databases">
        <authorList>
            <person name="Weinstock G."/>
            <person name="Sodergren E."/>
            <person name="Wylie T."/>
            <person name="Fulton L."/>
            <person name="Fulton R."/>
            <person name="Fronick C."/>
            <person name="O'Laughlin M."/>
            <person name="Godfrey J."/>
            <person name="Miner T."/>
            <person name="Herter B."/>
            <person name="Appelbaum E."/>
            <person name="Cordes M."/>
            <person name="Lek S."/>
            <person name="Wollam A."/>
            <person name="Pepin K.H."/>
            <person name="Palsikar V.B."/>
            <person name="Mitreva M."/>
            <person name="Wilson R.K."/>
        </authorList>
    </citation>
    <scope>NUCLEOTIDE SEQUENCE [LARGE SCALE GENOMIC DNA]</scope>
    <source>
        <strain evidence="2 3">ATCC 700627</strain>
    </source>
</reference>
<accession>U2RU18</accession>
<feature type="transmembrane region" description="Helical" evidence="1">
    <location>
        <begin position="298"/>
        <end position="326"/>
    </location>
</feature>
<comment type="caution">
    <text evidence="2">The sequence shown here is derived from an EMBL/GenBank/DDBJ whole genome shotgun (WGS) entry which is preliminary data.</text>
</comment>
<feature type="transmembrane region" description="Helical" evidence="1">
    <location>
        <begin position="417"/>
        <end position="436"/>
    </location>
</feature>
<feature type="transmembrane region" description="Helical" evidence="1">
    <location>
        <begin position="442"/>
        <end position="460"/>
    </location>
</feature>
<feature type="transmembrane region" description="Helical" evidence="1">
    <location>
        <begin position="250"/>
        <end position="277"/>
    </location>
</feature>
<protein>
    <submittedName>
        <fullName evidence="2">Uncharacterized protein</fullName>
    </submittedName>
</protein>
<dbReference type="AlphaFoldDB" id="U2RU18"/>
<keyword evidence="1" id="KW-1133">Transmembrane helix</keyword>
<name>U2RU18_9BACL</name>
<dbReference type="Proteomes" id="UP000016637">
    <property type="component" value="Unassembled WGS sequence"/>
</dbReference>
<feature type="transmembrane region" description="Helical" evidence="1">
    <location>
        <begin position="378"/>
        <end position="396"/>
    </location>
</feature>
<feature type="transmembrane region" description="Helical" evidence="1">
    <location>
        <begin position="356"/>
        <end position="372"/>
    </location>
</feature>
<feature type="transmembrane region" description="Helical" evidence="1">
    <location>
        <begin position="332"/>
        <end position="349"/>
    </location>
</feature>
<dbReference type="HOGENOM" id="CLU_586305_0_0_9"/>
<gene>
    <name evidence="2" type="ORF">HMPREF1983_01203</name>
</gene>